<dbReference type="PANTHER" id="PTHR30466">
    <property type="entry name" value="FLAVIN REDUCTASE"/>
    <property type="match status" value="1"/>
</dbReference>
<dbReference type="Gene3D" id="2.30.110.10">
    <property type="entry name" value="Electron Transport, Fmn-binding Protein, Chain A"/>
    <property type="match status" value="1"/>
</dbReference>
<dbReference type="Pfam" id="PF01613">
    <property type="entry name" value="Flavin_Reduct"/>
    <property type="match status" value="1"/>
</dbReference>
<dbReference type="SMART" id="SM00903">
    <property type="entry name" value="Flavin_Reduct"/>
    <property type="match status" value="1"/>
</dbReference>
<sequence>MAIASASTGATLAALRRGAYAGATPCRVCRASSSSSRAISTAPPSRQHAAAPRPRPRPLPSEADVGAKMRAVLRNVAQPVVVAVARTQPGSSSAYHGATLTSFASLTLEPHPLVAFSLRLPSRMADLLRESGQACTVAVSLLARDNQHIADSLARPGTEQAALFAQPDWDGADPPALRAAVGSLTCEVVRSVPLRDVGGQTAPSDPHGSELFICRVLDAADGEGTDSLVHYQREYHAVSRGGGRRDLGNSIAW</sequence>
<evidence type="ECO:0000313" key="4">
    <source>
        <dbReference type="EMBL" id="KAL1407688.1"/>
    </source>
</evidence>
<feature type="region of interest" description="Disordered" evidence="2">
    <location>
        <begin position="33"/>
        <end position="62"/>
    </location>
</feature>
<dbReference type="EMBL" id="JBBXJM010000005">
    <property type="protein sequence ID" value="KAL1407688.1"/>
    <property type="molecule type" value="Genomic_DNA"/>
</dbReference>
<dbReference type="InterPro" id="IPR012349">
    <property type="entry name" value="Split_barrel_FMN-bd"/>
</dbReference>
<accession>A0ABR3PZY6</accession>
<dbReference type="GeneID" id="95988164"/>
<feature type="compositionally biased region" description="Low complexity" evidence="2">
    <location>
        <begin position="33"/>
        <end position="52"/>
    </location>
</feature>
<feature type="domain" description="Flavin reductase like" evidence="3">
    <location>
        <begin position="73"/>
        <end position="237"/>
    </location>
</feature>
<dbReference type="RefSeq" id="XP_069207632.1">
    <property type="nucleotide sequence ID" value="XM_069355561.1"/>
</dbReference>
<name>A0ABR3PZY6_9TREE</name>
<dbReference type="Proteomes" id="UP001565368">
    <property type="component" value="Unassembled WGS sequence"/>
</dbReference>
<keyword evidence="1" id="KW-0560">Oxidoreductase</keyword>
<keyword evidence="5" id="KW-1185">Reference proteome</keyword>
<evidence type="ECO:0000256" key="2">
    <source>
        <dbReference type="SAM" id="MobiDB-lite"/>
    </source>
</evidence>
<reference evidence="4 5" key="1">
    <citation type="submission" date="2023-08" db="EMBL/GenBank/DDBJ databases">
        <title>Annotated Genome Sequence of Vanrija albida AlHP1.</title>
        <authorList>
            <person name="Herzog R."/>
        </authorList>
    </citation>
    <scope>NUCLEOTIDE SEQUENCE [LARGE SCALE GENOMIC DNA]</scope>
    <source>
        <strain evidence="4 5">AlHP1</strain>
    </source>
</reference>
<evidence type="ECO:0000313" key="5">
    <source>
        <dbReference type="Proteomes" id="UP001565368"/>
    </source>
</evidence>
<proteinExistence type="predicted"/>
<dbReference type="SUPFAM" id="SSF50475">
    <property type="entry name" value="FMN-binding split barrel"/>
    <property type="match status" value="1"/>
</dbReference>
<evidence type="ECO:0000256" key="1">
    <source>
        <dbReference type="ARBA" id="ARBA00023002"/>
    </source>
</evidence>
<evidence type="ECO:0000259" key="3">
    <source>
        <dbReference type="SMART" id="SM00903"/>
    </source>
</evidence>
<comment type="caution">
    <text evidence="4">The sequence shown here is derived from an EMBL/GenBank/DDBJ whole genome shotgun (WGS) entry which is preliminary data.</text>
</comment>
<protein>
    <recommendedName>
        <fullName evidence="3">Flavin reductase like domain-containing protein</fullName>
    </recommendedName>
</protein>
<dbReference type="PANTHER" id="PTHR30466:SF1">
    <property type="entry name" value="FMN REDUCTASE (NADH) RUTF"/>
    <property type="match status" value="1"/>
</dbReference>
<dbReference type="InterPro" id="IPR050268">
    <property type="entry name" value="NADH-dep_flavin_reductase"/>
</dbReference>
<dbReference type="InterPro" id="IPR002563">
    <property type="entry name" value="Flavin_Rdtase-like_dom"/>
</dbReference>
<organism evidence="4 5">
    <name type="scientific">Vanrija albida</name>
    <dbReference type="NCBI Taxonomy" id="181172"/>
    <lineage>
        <taxon>Eukaryota</taxon>
        <taxon>Fungi</taxon>
        <taxon>Dikarya</taxon>
        <taxon>Basidiomycota</taxon>
        <taxon>Agaricomycotina</taxon>
        <taxon>Tremellomycetes</taxon>
        <taxon>Trichosporonales</taxon>
        <taxon>Trichosporonaceae</taxon>
        <taxon>Vanrija</taxon>
    </lineage>
</organism>
<gene>
    <name evidence="4" type="ORF">Q8F55_007121</name>
</gene>